<organism evidence="1">
    <name type="scientific">marine sediment metagenome</name>
    <dbReference type="NCBI Taxonomy" id="412755"/>
    <lineage>
        <taxon>unclassified sequences</taxon>
        <taxon>metagenomes</taxon>
        <taxon>ecological metagenomes</taxon>
    </lineage>
</organism>
<sequence>MSSIASCVMRIAQYDIRYTTYENNCHEVFLEKRGKIRGR</sequence>
<dbReference type="EMBL" id="LAZR01014736">
    <property type="protein sequence ID" value="KKM16159.1"/>
    <property type="molecule type" value="Genomic_DNA"/>
</dbReference>
<comment type="caution">
    <text evidence="1">The sequence shown here is derived from an EMBL/GenBank/DDBJ whole genome shotgun (WGS) entry which is preliminary data.</text>
</comment>
<evidence type="ECO:0000313" key="1">
    <source>
        <dbReference type="EMBL" id="KKM16159.1"/>
    </source>
</evidence>
<protein>
    <submittedName>
        <fullName evidence="1">Uncharacterized protein</fullName>
    </submittedName>
</protein>
<proteinExistence type="predicted"/>
<accession>A0A0F9I913</accession>
<reference evidence="1" key="1">
    <citation type="journal article" date="2015" name="Nature">
        <title>Complex archaea that bridge the gap between prokaryotes and eukaryotes.</title>
        <authorList>
            <person name="Spang A."/>
            <person name="Saw J.H."/>
            <person name="Jorgensen S.L."/>
            <person name="Zaremba-Niedzwiedzka K."/>
            <person name="Martijn J."/>
            <person name="Lind A.E."/>
            <person name="van Eijk R."/>
            <person name="Schleper C."/>
            <person name="Guy L."/>
            <person name="Ettema T.J."/>
        </authorList>
    </citation>
    <scope>NUCLEOTIDE SEQUENCE</scope>
</reference>
<dbReference type="AlphaFoldDB" id="A0A0F9I913"/>
<gene>
    <name evidence="1" type="ORF">LCGC14_1688640</name>
</gene>
<name>A0A0F9I913_9ZZZZ</name>